<evidence type="ECO:0000313" key="2">
    <source>
        <dbReference type="Proteomes" id="UP000030993"/>
    </source>
</evidence>
<comment type="caution">
    <text evidence="1">The sequence shown here is derived from an EMBL/GenBank/DDBJ whole genome shotgun (WGS) entry which is preliminary data.</text>
</comment>
<dbReference type="Proteomes" id="UP000030993">
    <property type="component" value="Unassembled WGS sequence"/>
</dbReference>
<dbReference type="AlphaFoldDB" id="A0A0B2K287"/>
<accession>A0A0B2K287</accession>
<sequence>MKRWSDLPVEKRDVWVEKVKIGDILGKEICITGYEIRSSRYGGGDEPAEYVQINFELSGERHFTNTSSMLLRKQLESIKDNLPILATIVQKDRWFSLS</sequence>
<proteinExistence type="predicted"/>
<protein>
    <submittedName>
        <fullName evidence="1">Uncharacterized protein</fullName>
    </submittedName>
</protein>
<gene>
    <name evidence="1" type="ORF">NZ47_01270</name>
</gene>
<reference evidence="1 2" key="1">
    <citation type="journal article" date="2013" name="PLoS ONE">
        <title>Identification and characterization of three novel lipases belonging to families II and V from Anaerovibrio lipolyticus 5ST.</title>
        <authorList>
            <person name="Prive F."/>
            <person name="Kaderbhai N.N."/>
            <person name="Girdwood S."/>
            <person name="Worgan H.J."/>
            <person name="Pinloche E."/>
            <person name="Scollan N.D."/>
            <person name="Huws S.A."/>
            <person name="Newbold C.J."/>
        </authorList>
    </citation>
    <scope>NUCLEOTIDE SEQUENCE [LARGE SCALE GENOMIC DNA]</scope>
    <source>
        <strain evidence="1 2">5S</strain>
    </source>
</reference>
<dbReference type="STRING" id="82374.NZ47_01270"/>
<dbReference type="EMBL" id="JSCE01000023">
    <property type="protein sequence ID" value="KHM53023.1"/>
    <property type="molecule type" value="Genomic_DNA"/>
</dbReference>
<organism evidence="1 2">
    <name type="scientific">Anaerovibrio lipolyticus</name>
    <dbReference type="NCBI Taxonomy" id="82374"/>
    <lineage>
        <taxon>Bacteria</taxon>
        <taxon>Bacillati</taxon>
        <taxon>Bacillota</taxon>
        <taxon>Negativicutes</taxon>
        <taxon>Selenomonadales</taxon>
        <taxon>Selenomonadaceae</taxon>
        <taxon>Anaerovibrio</taxon>
    </lineage>
</organism>
<evidence type="ECO:0000313" key="1">
    <source>
        <dbReference type="EMBL" id="KHM53023.1"/>
    </source>
</evidence>
<name>A0A0B2K287_9FIRM</name>
<keyword evidence="2" id="KW-1185">Reference proteome</keyword>